<dbReference type="InterPro" id="IPR051258">
    <property type="entry name" value="Diverse_Substrate_Transporter"/>
</dbReference>
<keyword evidence="4 7" id="KW-0812">Transmembrane</keyword>
<dbReference type="PANTHER" id="PTHR42920">
    <property type="entry name" value="OS03G0707200 PROTEIN-RELATED"/>
    <property type="match status" value="1"/>
</dbReference>
<feature type="transmembrane region" description="Helical" evidence="7">
    <location>
        <begin position="125"/>
        <end position="145"/>
    </location>
</feature>
<comment type="similarity">
    <text evidence="2">Belongs to the EamA transporter family.</text>
</comment>
<dbReference type="RefSeq" id="WP_307478410.1">
    <property type="nucleotide sequence ID" value="NZ_JAUSUB010000030.1"/>
</dbReference>
<evidence type="ECO:0000259" key="8">
    <source>
        <dbReference type="Pfam" id="PF00892"/>
    </source>
</evidence>
<evidence type="ECO:0000256" key="7">
    <source>
        <dbReference type="SAM" id="Phobius"/>
    </source>
</evidence>
<protein>
    <submittedName>
        <fullName evidence="9">Drug/metabolite transporter (DMT)-like permease</fullName>
    </submittedName>
</protein>
<dbReference type="Proteomes" id="UP001238088">
    <property type="component" value="Unassembled WGS sequence"/>
</dbReference>
<feature type="transmembrane region" description="Helical" evidence="7">
    <location>
        <begin position="39"/>
        <end position="56"/>
    </location>
</feature>
<dbReference type="PANTHER" id="PTHR42920:SF5">
    <property type="entry name" value="EAMA DOMAIN-CONTAINING PROTEIN"/>
    <property type="match status" value="1"/>
</dbReference>
<feature type="transmembrane region" description="Helical" evidence="7">
    <location>
        <begin position="214"/>
        <end position="232"/>
    </location>
</feature>
<feature type="transmembrane region" description="Helical" evidence="7">
    <location>
        <begin position="151"/>
        <end position="170"/>
    </location>
</feature>
<organism evidence="9 10">
    <name type="scientific">Cytobacillus purgationiresistens</name>
    <dbReference type="NCBI Taxonomy" id="863449"/>
    <lineage>
        <taxon>Bacteria</taxon>
        <taxon>Bacillati</taxon>
        <taxon>Bacillota</taxon>
        <taxon>Bacilli</taxon>
        <taxon>Bacillales</taxon>
        <taxon>Bacillaceae</taxon>
        <taxon>Cytobacillus</taxon>
    </lineage>
</organism>
<evidence type="ECO:0000313" key="9">
    <source>
        <dbReference type="EMBL" id="MDQ0272896.1"/>
    </source>
</evidence>
<keyword evidence="6 7" id="KW-0472">Membrane</keyword>
<evidence type="ECO:0000256" key="5">
    <source>
        <dbReference type="ARBA" id="ARBA00022989"/>
    </source>
</evidence>
<accession>A0ABU0ANM1</accession>
<dbReference type="EMBL" id="JAUSUB010000030">
    <property type="protein sequence ID" value="MDQ0272896.1"/>
    <property type="molecule type" value="Genomic_DNA"/>
</dbReference>
<reference evidence="9 10" key="1">
    <citation type="submission" date="2023-07" db="EMBL/GenBank/DDBJ databases">
        <title>Genomic Encyclopedia of Type Strains, Phase IV (KMG-IV): sequencing the most valuable type-strain genomes for metagenomic binning, comparative biology and taxonomic classification.</title>
        <authorList>
            <person name="Goeker M."/>
        </authorList>
    </citation>
    <scope>NUCLEOTIDE SEQUENCE [LARGE SCALE GENOMIC DNA]</scope>
    <source>
        <strain evidence="9 10">DSM 23494</strain>
    </source>
</reference>
<evidence type="ECO:0000313" key="10">
    <source>
        <dbReference type="Proteomes" id="UP001238088"/>
    </source>
</evidence>
<evidence type="ECO:0000256" key="3">
    <source>
        <dbReference type="ARBA" id="ARBA00022475"/>
    </source>
</evidence>
<gene>
    <name evidence="9" type="ORF">J2S17_004789</name>
</gene>
<feature type="transmembrane region" description="Helical" evidence="7">
    <location>
        <begin position="92"/>
        <end position="113"/>
    </location>
</feature>
<feature type="transmembrane region" description="Helical" evidence="7">
    <location>
        <begin position="239"/>
        <end position="261"/>
    </location>
</feature>
<comment type="subcellular location">
    <subcellularLocation>
        <location evidence="1">Cell membrane</location>
        <topology evidence="1">Multi-pass membrane protein</topology>
    </subcellularLocation>
</comment>
<evidence type="ECO:0000256" key="4">
    <source>
        <dbReference type="ARBA" id="ARBA00022692"/>
    </source>
</evidence>
<dbReference type="InterPro" id="IPR000620">
    <property type="entry name" value="EamA_dom"/>
</dbReference>
<feature type="domain" description="EamA" evidence="8">
    <location>
        <begin position="8"/>
        <end position="136"/>
    </location>
</feature>
<name>A0ABU0ANM1_9BACI</name>
<evidence type="ECO:0000256" key="6">
    <source>
        <dbReference type="ARBA" id="ARBA00023136"/>
    </source>
</evidence>
<dbReference type="SUPFAM" id="SSF103481">
    <property type="entry name" value="Multidrug resistance efflux transporter EmrE"/>
    <property type="match status" value="2"/>
</dbReference>
<feature type="transmembrane region" description="Helical" evidence="7">
    <location>
        <begin position="68"/>
        <end position="86"/>
    </location>
</feature>
<sequence>MNQWIYPLAVFLGGACFGVLSTFVKLAYGQGFGLAQVTGSQFIAGTLLIWLLVLFTKKQKVSIKRFSTIAFGGIPMALTGIFYYQSLQTLDASLAIIFLFQFVWIGTLVEYLIDHKKPSKQKLFTIFMLLIGSILAAGVLSNGFSNLSITGMVWGLLAACSFSAFAYVSGTVGKELPPIQRSAIFALGGLITTFVIFPPIFYFDFATAAAITPYSLFLGLFGVMLPPLLFAIGMPHVGAGLGTILSSSELPVALFMSLVFLDEKLQLAQWIGVCIIVVAIIFGNRPNAKGKANSFQENPGKMKAS</sequence>
<feature type="domain" description="EamA" evidence="8">
    <location>
        <begin position="150"/>
        <end position="282"/>
    </location>
</feature>
<keyword evidence="5 7" id="KW-1133">Transmembrane helix</keyword>
<dbReference type="Pfam" id="PF00892">
    <property type="entry name" value="EamA"/>
    <property type="match status" value="2"/>
</dbReference>
<evidence type="ECO:0000256" key="1">
    <source>
        <dbReference type="ARBA" id="ARBA00004651"/>
    </source>
</evidence>
<keyword evidence="10" id="KW-1185">Reference proteome</keyword>
<feature type="transmembrane region" description="Helical" evidence="7">
    <location>
        <begin position="267"/>
        <end position="284"/>
    </location>
</feature>
<comment type="caution">
    <text evidence="9">The sequence shown here is derived from an EMBL/GenBank/DDBJ whole genome shotgun (WGS) entry which is preliminary data.</text>
</comment>
<evidence type="ECO:0000256" key="2">
    <source>
        <dbReference type="ARBA" id="ARBA00007362"/>
    </source>
</evidence>
<proteinExistence type="inferred from homology"/>
<dbReference type="InterPro" id="IPR037185">
    <property type="entry name" value="EmrE-like"/>
</dbReference>
<keyword evidence="3" id="KW-1003">Cell membrane</keyword>
<feature type="transmembrane region" description="Helical" evidence="7">
    <location>
        <begin position="182"/>
        <end position="202"/>
    </location>
</feature>